<evidence type="ECO:0000313" key="3">
    <source>
        <dbReference type="Proteomes" id="UP000237056"/>
    </source>
</evidence>
<dbReference type="Proteomes" id="UP000237056">
    <property type="component" value="Unassembled WGS sequence"/>
</dbReference>
<keyword evidence="3" id="KW-1185">Reference proteome</keyword>
<feature type="transmembrane region" description="Helical" evidence="1">
    <location>
        <begin position="85"/>
        <end position="103"/>
    </location>
</feature>
<evidence type="ECO:0000313" key="2">
    <source>
        <dbReference type="EMBL" id="POS00691.1"/>
    </source>
</evidence>
<name>A0A2S4N4S8_9FLAO</name>
<dbReference type="EMBL" id="PQNY01000030">
    <property type="protein sequence ID" value="POS00691.1"/>
    <property type="molecule type" value="Genomic_DNA"/>
</dbReference>
<keyword evidence="1" id="KW-0472">Membrane</keyword>
<keyword evidence="1" id="KW-1133">Transmembrane helix</keyword>
<feature type="transmembrane region" description="Helical" evidence="1">
    <location>
        <begin position="109"/>
        <end position="129"/>
    </location>
</feature>
<feature type="transmembrane region" description="Helical" evidence="1">
    <location>
        <begin position="53"/>
        <end position="73"/>
    </location>
</feature>
<proteinExistence type="predicted"/>
<dbReference type="AlphaFoldDB" id="A0A2S4N4S8"/>
<dbReference type="OrthoDB" id="6025129at2"/>
<reference evidence="2 3" key="1">
    <citation type="submission" date="2018-01" db="EMBL/GenBank/DDBJ databases">
        <title>Genomic Encyclopedia of Type Strains, Phase I: the one thousand microbial genomes (KMG-I) project.</title>
        <authorList>
            <person name="Goeker M."/>
        </authorList>
    </citation>
    <scope>NUCLEOTIDE SEQUENCE [LARGE SCALE GENOMIC DNA]</scope>
    <source>
        <strain evidence="2 3">DSM 17960</strain>
    </source>
</reference>
<dbReference type="RefSeq" id="WP_103727095.1">
    <property type="nucleotide sequence ID" value="NZ_PQNY01000030.1"/>
</dbReference>
<gene>
    <name evidence="2" type="ORF">Q361_1304</name>
</gene>
<comment type="caution">
    <text evidence="2">The sequence shown here is derived from an EMBL/GenBank/DDBJ whole genome shotgun (WGS) entry which is preliminary data.</text>
</comment>
<sequence>MKRNILSVVVGLATAIITFLIAETINGNLHPAPTTLDYKNTIAIRAFYENQPISLWLLVLAGWIIGSLLCGFLIKLISKSDNKKLPIIAGCILTLSAVANFFSLPHPTWFIVVGLLVFIPSTLLGHKLYKLKSNGQ</sequence>
<protein>
    <submittedName>
        <fullName evidence="2">Uncharacterized protein</fullName>
    </submittedName>
</protein>
<evidence type="ECO:0000256" key="1">
    <source>
        <dbReference type="SAM" id="Phobius"/>
    </source>
</evidence>
<keyword evidence="1" id="KW-0812">Transmembrane</keyword>
<accession>A0A2S4N4S8</accession>
<organism evidence="2 3">
    <name type="scientific">Flavobacterium croceum DSM 17960</name>
    <dbReference type="NCBI Taxonomy" id="1121886"/>
    <lineage>
        <taxon>Bacteria</taxon>
        <taxon>Pseudomonadati</taxon>
        <taxon>Bacteroidota</taxon>
        <taxon>Flavobacteriia</taxon>
        <taxon>Flavobacteriales</taxon>
        <taxon>Flavobacteriaceae</taxon>
        <taxon>Flavobacterium</taxon>
    </lineage>
</organism>